<keyword evidence="1" id="KW-0805">Transcription regulation</keyword>
<keyword evidence="4" id="KW-0804">Transcription</keyword>
<comment type="caution">
    <text evidence="7">The sequence shown here is derived from an EMBL/GenBank/DDBJ whole genome shotgun (WGS) entry which is preliminary data.</text>
</comment>
<dbReference type="GO" id="GO:0005829">
    <property type="term" value="C:cytosol"/>
    <property type="evidence" value="ECO:0007669"/>
    <property type="project" value="TreeGrafter"/>
</dbReference>
<name>A0A072NYI4_SCHAZ</name>
<dbReference type="EMBL" id="JJRY01000008">
    <property type="protein sequence ID" value="KEF38315.1"/>
    <property type="molecule type" value="Genomic_DNA"/>
</dbReference>
<dbReference type="PROSITE" id="PS50042">
    <property type="entry name" value="CNMP_BINDING_3"/>
    <property type="match status" value="1"/>
</dbReference>
<dbReference type="Proteomes" id="UP000027936">
    <property type="component" value="Unassembled WGS sequence"/>
</dbReference>
<evidence type="ECO:0000313" key="8">
    <source>
        <dbReference type="Proteomes" id="UP000027936"/>
    </source>
</evidence>
<dbReference type="SUPFAM" id="SSF51206">
    <property type="entry name" value="cAMP-binding domain-like"/>
    <property type="match status" value="1"/>
</dbReference>
<feature type="domain" description="Cyclic nucleotide-binding" evidence="5">
    <location>
        <begin position="16"/>
        <end position="136"/>
    </location>
</feature>
<dbReference type="SMART" id="SM00100">
    <property type="entry name" value="cNMP"/>
    <property type="match status" value="1"/>
</dbReference>
<dbReference type="GO" id="GO:0003700">
    <property type="term" value="F:DNA-binding transcription factor activity"/>
    <property type="evidence" value="ECO:0007669"/>
    <property type="project" value="TreeGrafter"/>
</dbReference>
<keyword evidence="3" id="KW-0010">Activator</keyword>
<evidence type="ECO:0000256" key="3">
    <source>
        <dbReference type="ARBA" id="ARBA00023159"/>
    </source>
</evidence>
<evidence type="ECO:0000256" key="2">
    <source>
        <dbReference type="ARBA" id="ARBA00023125"/>
    </source>
</evidence>
<dbReference type="RefSeq" id="WP_035195724.1">
    <property type="nucleotide sequence ID" value="NZ_JJRY01000008.1"/>
</dbReference>
<dbReference type="CDD" id="cd00038">
    <property type="entry name" value="CAP_ED"/>
    <property type="match status" value="1"/>
</dbReference>
<reference evidence="7 8" key="1">
    <citation type="submission" date="2014-04" db="EMBL/GenBank/DDBJ databases">
        <title>Draft genome sequence of Bacillus azotoformans MEV2011, a (co-) denitrifying strain unable to grow in the presence of oxygen.</title>
        <authorList>
            <person name="Nielsen M."/>
            <person name="Schreiber L."/>
            <person name="Finster K."/>
            <person name="Schramm A."/>
        </authorList>
    </citation>
    <scope>NUCLEOTIDE SEQUENCE [LARGE SCALE GENOMIC DNA]</scope>
    <source>
        <strain evidence="7 8">MEV2011</strain>
    </source>
</reference>
<organism evidence="7 8">
    <name type="scientific">Schinkia azotoformans MEV2011</name>
    <dbReference type="NCBI Taxonomy" id="1348973"/>
    <lineage>
        <taxon>Bacteria</taxon>
        <taxon>Bacillati</taxon>
        <taxon>Bacillota</taxon>
        <taxon>Bacilli</taxon>
        <taxon>Bacillales</taxon>
        <taxon>Bacillaceae</taxon>
        <taxon>Calidifontibacillus/Schinkia group</taxon>
        <taxon>Schinkia</taxon>
    </lineage>
</organism>
<sequence length="233" mass="27182">MLPQTSIKQLLHNVPIFRELTDEELQPIIDISQTRLYEPKIHVFMQGDTQDRVFFIHQGKVKIYKTDFNGREQIVSILKEGDMFPHVGFFRKGEFPAHAEVIVPTTLIIIPISNFEEILIKYPEVSIKVFRVLGEKIIDLQNRLEEQILSNTYEQILKLLLRLSKSHGQKLEDGKSKFLITTHFTNRELANMIGSSRETVSRTLNQLKKKHLIDSTEEGYYIVETDKLENELF</sequence>
<evidence type="ECO:0000256" key="1">
    <source>
        <dbReference type="ARBA" id="ARBA00023015"/>
    </source>
</evidence>
<dbReference type="Pfam" id="PF13545">
    <property type="entry name" value="HTH_Crp_2"/>
    <property type="match status" value="1"/>
</dbReference>
<dbReference type="InterPro" id="IPR014710">
    <property type="entry name" value="RmlC-like_jellyroll"/>
</dbReference>
<protein>
    <submittedName>
        <fullName evidence="7">cAMP-binding protein</fullName>
    </submittedName>
</protein>
<dbReference type="PRINTS" id="PR00034">
    <property type="entry name" value="HTHCRP"/>
</dbReference>
<dbReference type="InterPro" id="IPR036390">
    <property type="entry name" value="WH_DNA-bd_sf"/>
</dbReference>
<dbReference type="InterPro" id="IPR012318">
    <property type="entry name" value="HTH_CRP"/>
</dbReference>
<dbReference type="PATRIC" id="fig|1348973.3.peg.2274"/>
<dbReference type="PANTHER" id="PTHR24567">
    <property type="entry name" value="CRP FAMILY TRANSCRIPTIONAL REGULATORY PROTEIN"/>
    <property type="match status" value="1"/>
</dbReference>
<dbReference type="Pfam" id="PF00027">
    <property type="entry name" value="cNMP_binding"/>
    <property type="match status" value="1"/>
</dbReference>
<accession>A0A072NYI4</accession>
<dbReference type="Gene3D" id="1.10.10.10">
    <property type="entry name" value="Winged helix-like DNA-binding domain superfamily/Winged helix DNA-binding domain"/>
    <property type="match status" value="1"/>
</dbReference>
<evidence type="ECO:0000256" key="4">
    <source>
        <dbReference type="ARBA" id="ARBA00023163"/>
    </source>
</evidence>
<dbReference type="PROSITE" id="PS51063">
    <property type="entry name" value="HTH_CRP_2"/>
    <property type="match status" value="1"/>
</dbReference>
<dbReference type="AlphaFoldDB" id="A0A072NYI4"/>
<dbReference type="InterPro" id="IPR050397">
    <property type="entry name" value="Env_Response_Regulators"/>
</dbReference>
<dbReference type="SMART" id="SM00419">
    <property type="entry name" value="HTH_CRP"/>
    <property type="match status" value="1"/>
</dbReference>
<feature type="domain" description="HTH crp-type" evidence="6">
    <location>
        <begin position="150"/>
        <end position="226"/>
    </location>
</feature>
<evidence type="ECO:0000259" key="6">
    <source>
        <dbReference type="PROSITE" id="PS51063"/>
    </source>
</evidence>
<dbReference type="Gene3D" id="2.60.120.10">
    <property type="entry name" value="Jelly Rolls"/>
    <property type="match status" value="1"/>
</dbReference>
<evidence type="ECO:0000313" key="7">
    <source>
        <dbReference type="EMBL" id="KEF38315.1"/>
    </source>
</evidence>
<gene>
    <name evidence="7" type="ORF">M670_02356</name>
</gene>
<keyword evidence="2" id="KW-0238">DNA-binding</keyword>
<dbReference type="GO" id="GO:0003677">
    <property type="term" value="F:DNA binding"/>
    <property type="evidence" value="ECO:0007669"/>
    <property type="project" value="UniProtKB-KW"/>
</dbReference>
<dbReference type="SUPFAM" id="SSF46785">
    <property type="entry name" value="Winged helix' DNA-binding domain"/>
    <property type="match status" value="1"/>
</dbReference>
<dbReference type="InterPro" id="IPR018490">
    <property type="entry name" value="cNMP-bd_dom_sf"/>
</dbReference>
<dbReference type="PANTHER" id="PTHR24567:SF74">
    <property type="entry name" value="HTH-TYPE TRANSCRIPTIONAL REGULATOR ARCR"/>
    <property type="match status" value="1"/>
</dbReference>
<proteinExistence type="predicted"/>
<dbReference type="OrthoDB" id="9810708at2"/>
<dbReference type="InterPro" id="IPR000595">
    <property type="entry name" value="cNMP-bd_dom"/>
</dbReference>
<dbReference type="InterPro" id="IPR036388">
    <property type="entry name" value="WH-like_DNA-bd_sf"/>
</dbReference>
<evidence type="ECO:0000259" key="5">
    <source>
        <dbReference type="PROSITE" id="PS50042"/>
    </source>
</evidence>